<dbReference type="Proteomes" id="UP000484885">
    <property type="component" value="Unassembled WGS sequence"/>
</dbReference>
<evidence type="ECO:0000313" key="3">
    <source>
        <dbReference type="EMBL" id="NDY96300.1"/>
    </source>
</evidence>
<feature type="signal peptide" evidence="1">
    <location>
        <begin position="1"/>
        <end position="23"/>
    </location>
</feature>
<gene>
    <name evidence="3" type="ORF">G3I74_11225</name>
</gene>
<feature type="chain" id="PRO_5032336553" description="Rax2-like C-terminal domain-containing protein" evidence="1">
    <location>
        <begin position="24"/>
        <end position="1011"/>
    </location>
</feature>
<name>A0A845V217_9GAMM</name>
<dbReference type="InterPro" id="IPR011043">
    <property type="entry name" value="Gal_Oxase/kelch_b-propeller"/>
</dbReference>
<evidence type="ECO:0000259" key="2">
    <source>
        <dbReference type="Pfam" id="PF12768"/>
    </source>
</evidence>
<keyword evidence="4" id="KW-1185">Reference proteome</keyword>
<dbReference type="GO" id="GO:1902929">
    <property type="term" value="C:plasma membrane of growing cell tip"/>
    <property type="evidence" value="ECO:0007669"/>
    <property type="project" value="TreeGrafter"/>
</dbReference>
<dbReference type="InterPro" id="IPR024982">
    <property type="entry name" value="Rax2-like_C"/>
</dbReference>
<dbReference type="AlphaFoldDB" id="A0A845V217"/>
<comment type="caution">
    <text evidence="3">The sequence shown here is derived from an EMBL/GenBank/DDBJ whole genome shotgun (WGS) entry which is preliminary data.</text>
</comment>
<organism evidence="3 4">
    <name type="scientific">Wenzhouxiangella limi</name>
    <dbReference type="NCBI Taxonomy" id="2707351"/>
    <lineage>
        <taxon>Bacteria</taxon>
        <taxon>Pseudomonadati</taxon>
        <taxon>Pseudomonadota</taxon>
        <taxon>Gammaproteobacteria</taxon>
        <taxon>Chromatiales</taxon>
        <taxon>Wenzhouxiangellaceae</taxon>
        <taxon>Wenzhouxiangella</taxon>
    </lineage>
</organism>
<dbReference type="RefSeq" id="WP_164211702.1">
    <property type="nucleotide sequence ID" value="NZ_JAAGSC010000042.1"/>
</dbReference>
<dbReference type="PANTHER" id="PTHR31778">
    <property type="entry name" value="BUD SITE SELECTION PROTEIN RAX2"/>
    <property type="match status" value="1"/>
</dbReference>
<protein>
    <recommendedName>
        <fullName evidence="2">Rax2-like C-terminal domain-containing protein</fullName>
    </recommendedName>
</protein>
<evidence type="ECO:0000256" key="1">
    <source>
        <dbReference type="SAM" id="SignalP"/>
    </source>
</evidence>
<evidence type="ECO:0000313" key="4">
    <source>
        <dbReference type="Proteomes" id="UP000484885"/>
    </source>
</evidence>
<dbReference type="SUPFAM" id="SSF50965">
    <property type="entry name" value="Galactose oxidase, central domain"/>
    <property type="match status" value="2"/>
</dbReference>
<proteinExistence type="predicted"/>
<sequence>MNKIIHSAISLAIFILMAPIDLAHSTKASGEPAGLLATQARALEGASWTRFGGSLTGCDGPVDALTAGDDGMLYLSGTFRNCGGVEVPGLASYDPKTDRFRTIGTPQSVVNGRINALTFHQGALHVAGIFDDVGDLPASNIARWTGDHWEVLGDGNLNGVNGPVNALETDGDALYVGGQFTEAGGQPANGIAKYSASAWRPIGQAGDNGVTHPISASVNVIKATPEGLYVAGQFEKAGQLITNNIALWDGTDWQSLPGQGGVGVDGVVNALVVKGTSIYVGGGFSAAGGSPASNIAEWTSAGWSPLQGTSANGTSRSVFSLEFYNQKLFVGGRFNTVGDITANYVASWDGNDWASVVVDGQNGLSGGTESFAESGSVRALFHTNDRLYLAGNFTVAGEKRAFFLTSWDDNEWQAIASESQQGLGSFGLVDLRSIERQTTGIFAGGLFAYAGGQITNGIGFWDGTFWQPLGRASENGIDGSVETILANGDNIYVGGRFSSAGSIPASNIALWDGGRWNALGPVSANGLDGDVFAMAIYNSELYVGGRFSLAGDVDASGIARWDGARWEPVGPTGENGVDGAVFALDIYQGDLYVGGSFSRAGDITANNLARWNGTDWKSVGDGQENGVSELSSTFSSPAVTAFAHSPDGLIVGGRFEKAGSVAARNIASWDGQQWKPLGGGVDGPDFVPFGPQQGVLSLASKGDFIFAGGNLDQAGDQAINNVALWNGFEWVPLATESEDGVRMASGAASNVSALSVTPDGVWIGGSFDLAGGKASEGIAHFTHNLTPAEPLTIQALQTTLLVDQATELKLTGISGENPIALEVSEGEQHCSLQNLTLTAQSEGRCIVTARETDADGNVIATASAVFRIVTEPGVNLVVDIDVQQTDARVSCQSLTVEVFVTNQGPVDAPQVRATTSLIQGLLDETQWSCEINNTPCQPPTGTGVVDTVFPIPIGSTALIKLTGCAQPDAAFAEVSAAASPTDDTPLLFADEAQVVRYLPVNNDGLFRSRFQ</sequence>
<accession>A0A845V217</accession>
<reference evidence="3 4" key="1">
    <citation type="submission" date="2020-02" db="EMBL/GenBank/DDBJ databases">
        <authorList>
            <person name="Zhang X.-Y."/>
        </authorList>
    </citation>
    <scope>NUCLEOTIDE SEQUENCE [LARGE SCALE GENOMIC DNA]</scope>
    <source>
        <strain evidence="3 4">C33</strain>
    </source>
</reference>
<keyword evidence="1" id="KW-0732">Signal</keyword>
<feature type="domain" description="Rax2-like C-terminal" evidence="2">
    <location>
        <begin position="478"/>
        <end position="676"/>
    </location>
</feature>
<dbReference type="Pfam" id="PF12768">
    <property type="entry name" value="Rax2"/>
    <property type="match status" value="1"/>
</dbReference>
<dbReference type="EMBL" id="JAAGSC010000042">
    <property type="protein sequence ID" value="NDY96300.1"/>
    <property type="molecule type" value="Genomic_DNA"/>
</dbReference>
<dbReference type="PANTHER" id="PTHR31778:SF2">
    <property type="entry name" value="BUD SITE SELECTION PROTEIN RAX2"/>
    <property type="match status" value="1"/>
</dbReference>